<dbReference type="Gene3D" id="3.90.176.10">
    <property type="entry name" value="Toxin ADP-ribosyltransferase, Chain A, domain 1"/>
    <property type="match status" value="1"/>
</dbReference>
<evidence type="ECO:0000256" key="6">
    <source>
        <dbReference type="ARBA" id="ARBA00022857"/>
    </source>
</evidence>
<keyword evidence="8" id="KW-1015">Disulfide bond</keyword>
<evidence type="ECO:0000313" key="11">
    <source>
        <dbReference type="EMBL" id="NXS21369.1"/>
    </source>
</evidence>
<evidence type="ECO:0000256" key="7">
    <source>
        <dbReference type="ARBA" id="ARBA00023027"/>
    </source>
</evidence>
<feature type="non-terminal residue" evidence="11">
    <location>
        <position position="1"/>
    </location>
</feature>
<accession>A0A7L2SIC0</accession>
<dbReference type="Pfam" id="PF01129">
    <property type="entry name" value="ART"/>
    <property type="match status" value="1"/>
</dbReference>
<dbReference type="PANTHER" id="PTHR10339:SF19">
    <property type="entry name" value="GPI-LINKED NAD(P)(+)--ARGININE ADP-RIBOSYLTRANSFERASE 1"/>
    <property type="match status" value="1"/>
</dbReference>
<gene>
    <name evidence="11" type="primary">Madprt_1</name>
    <name evidence="11" type="ORF">MYSCRO_R04017</name>
</gene>
<evidence type="ECO:0000256" key="10">
    <source>
        <dbReference type="RuleBase" id="RU361228"/>
    </source>
</evidence>
<organism evidence="11 12">
    <name type="scientific">Mystacornis crossleyi</name>
    <dbReference type="NCBI Taxonomy" id="98133"/>
    <lineage>
        <taxon>Eukaryota</taxon>
        <taxon>Metazoa</taxon>
        <taxon>Chordata</taxon>
        <taxon>Craniata</taxon>
        <taxon>Vertebrata</taxon>
        <taxon>Euteleostomi</taxon>
        <taxon>Archelosauria</taxon>
        <taxon>Archosauria</taxon>
        <taxon>Dinosauria</taxon>
        <taxon>Saurischia</taxon>
        <taxon>Theropoda</taxon>
        <taxon>Coelurosauria</taxon>
        <taxon>Aves</taxon>
        <taxon>Neognathae</taxon>
        <taxon>Neoaves</taxon>
        <taxon>Telluraves</taxon>
        <taxon>Australaves</taxon>
        <taxon>Passeriformes</taxon>
        <taxon>Sylvioidea</taxon>
        <taxon>Timaliidae</taxon>
        <taxon>Mystacornis</taxon>
    </lineage>
</organism>
<dbReference type="EC" id="2.4.2.31" evidence="10"/>
<comment type="caution">
    <text evidence="11">The sequence shown here is derived from an EMBL/GenBank/DDBJ whole genome shotgun (WGS) entry which is preliminary data.</text>
</comment>
<keyword evidence="7 10" id="KW-0520">NAD</keyword>
<evidence type="ECO:0000256" key="1">
    <source>
        <dbReference type="ARBA" id="ARBA00009558"/>
    </source>
</evidence>
<dbReference type="FunFam" id="3.90.176.10:FF:000001">
    <property type="entry name" value="NAD(P)(+)--arginine ADP-ribosyltransferase"/>
    <property type="match status" value="1"/>
</dbReference>
<dbReference type="Proteomes" id="UP000537747">
    <property type="component" value="Unassembled WGS sequence"/>
</dbReference>
<dbReference type="AlphaFoldDB" id="A0A7L2SIC0"/>
<evidence type="ECO:0000256" key="9">
    <source>
        <dbReference type="ARBA" id="ARBA00047597"/>
    </source>
</evidence>
<keyword evidence="3 10" id="KW-0808">Transferase</keyword>
<dbReference type="PRINTS" id="PR00970">
    <property type="entry name" value="RIBTRNSFRASE"/>
</dbReference>
<dbReference type="PROSITE" id="PS51996">
    <property type="entry name" value="TR_MART"/>
    <property type="match status" value="1"/>
</dbReference>
<evidence type="ECO:0000256" key="8">
    <source>
        <dbReference type="ARBA" id="ARBA00023157"/>
    </source>
</evidence>
<dbReference type="GO" id="GO:0044194">
    <property type="term" value="C:cytolytic granule"/>
    <property type="evidence" value="ECO:0007669"/>
    <property type="project" value="UniProtKB-ARBA"/>
</dbReference>
<evidence type="ECO:0000256" key="2">
    <source>
        <dbReference type="ARBA" id="ARBA00022676"/>
    </source>
</evidence>
<proteinExistence type="inferred from homology"/>
<sequence length="221" mass="24830">TLALLAMTVATTAIKEVPLDMAPNSFEDQYQGCGPAMTKELPALNRSEFLQNPLFALGWAAATVVWQEQRPPVSGLLSQDQNMALRVYLLFDGDQELSQAMWEAGSSCQEYRDKFHFKALHFLLTQALQKLRDAQGQQCHDVFRGVSNVRFQAKRGDTVRFGQFVSSSLSSDAVPDYGIDTVFQVYTCHGVDIREFSYDNTVQEVLIPPFETFEVTDVTQE</sequence>
<dbReference type="GO" id="GO:0003950">
    <property type="term" value="F:NAD+ poly-ADP-ribosyltransferase activity"/>
    <property type="evidence" value="ECO:0007669"/>
    <property type="project" value="UniProtKB-ARBA"/>
</dbReference>
<evidence type="ECO:0000256" key="4">
    <source>
        <dbReference type="ARBA" id="ARBA00022695"/>
    </source>
</evidence>
<dbReference type="PANTHER" id="PTHR10339">
    <property type="entry name" value="ADP-RIBOSYLTRANSFERASE"/>
    <property type="match status" value="1"/>
</dbReference>
<evidence type="ECO:0000256" key="3">
    <source>
        <dbReference type="ARBA" id="ARBA00022679"/>
    </source>
</evidence>
<comment type="similarity">
    <text evidence="1 10">Belongs to the Arg-specific ADP-ribosyltransferase family.</text>
</comment>
<keyword evidence="5" id="KW-0732">Signal</keyword>
<keyword evidence="6 10" id="KW-0521">NADP</keyword>
<protein>
    <recommendedName>
        <fullName evidence="10">NAD(P)(+)--arginine ADP-ribosyltransferase</fullName>
        <ecNumber evidence="10">2.4.2.31</ecNumber>
    </recommendedName>
    <alternativeName>
        <fullName evidence="10">Mono(ADP-ribosyl)transferase</fullName>
    </alternativeName>
</protein>
<feature type="non-terminal residue" evidence="11">
    <location>
        <position position="221"/>
    </location>
</feature>
<dbReference type="GO" id="GO:0005615">
    <property type="term" value="C:extracellular space"/>
    <property type="evidence" value="ECO:0007669"/>
    <property type="project" value="UniProtKB-ARBA"/>
</dbReference>
<keyword evidence="2 10" id="KW-0328">Glycosyltransferase</keyword>
<evidence type="ECO:0000313" key="12">
    <source>
        <dbReference type="Proteomes" id="UP000537747"/>
    </source>
</evidence>
<keyword evidence="4" id="KW-0548">Nucleotidyltransferase</keyword>
<keyword evidence="12" id="KW-1185">Reference proteome</keyword>
<dbReference type="OrthoDB" id="423533at2759"/>
<name>A0A7L2SIC0_9PASS</name>
<evidence type="ECO:0000256" key="5">
    <source>
        <dbReference type="ARBA" id="ARBA00022729"/>
    </source>
</evidence>
<dbReference type="PROSITE" id="PS01291">
    <property type="entry name" value="ART"/>
    <property type="match status" value="1"/>
</dbReference>
<dbReference type="InterPro" id="IPR000768">
    <property type="entry name" value="ART"/>
</dbReference>
<dbReference type="GO" id="GO:0046677">
    <property type="term" value="P:response to antibiotic"/>
    <property type="evidence" value="ECO:0007669"/>
    <property type="project" value="UniProtKB-ARBA"/>
</dbReference>
<dbReference type="InterPro" id="IPR050999">
    <property type="entry name" value="ADP-ribosyltransferase_ARG"/>
</dbReference>
<dbReference type="GO" id="GO:0016779">
    <property type="term" value="F:nucleotidyltransferase activity"/>
    <property type="evidence" value="ECO:0007669"/>
    <property type="project" value="UniProtKB-KW"/>
</dbReference>
<dbReference type="SUPFAM" id="SSF56399">
    <property type="entry name" value="ADP-ribosylation"/>
    <property type="match status" value="1"/>
</dbReference>
<reference evidence="11 12" key="1">
    <citation type="submission" date="2019-09" db="EMBL/GenBank/DDBJ databases">
        <title>Bird 10,000 Genomes (B10K) Project - Family phase.</title>
        <authorList>
            <person name="Zhang G."/>
        </authorList>
    </citation>
    <scope>NUCLEOTIDE SEQUENCE [LARGE SCALE GENOMIC DNA]</scope>
    <source>
        <strain evidence="11">B10K-DU-002-82</strain>
    </source>
</reference>
<dbReference type="EMBL" id="VYZQ01058050">
    <property type="protein sequence ID" value="NXS21369.1"/>
    <property type="molecule type" value="Genomic_DNA"/>
</dbReference>
<dbReference type="GO" id="GO:0106274">
    <property type="term" value="F:NAD+-protein-arginine ADP-ribosyltransferase activity"/>
    <property type="evidence" value="ECO:0007669"/>
    <property type="project" value="UniProtKB-EC"/>
</dbReference>
<comment type="catalytic activity">
    <reaction evidence="9 10">
        <text>L-arginyl-[protein] + NAD(+) = N(omega)-(ADP-D-ribosyl)-L-arginyl-[protein] + nicotinamide + H(+)</text>
        <dbReference type="Rhea" id="RHEA:19149"/>
        <dbReference type="Rhea" id="RHEA-COMP:10532"/>
        <dbReference type="Rhea" id="RHEA-COMP:15087"/>
        <dbReference type="ChEBI" id="CHEBI:15378"/>
        <dbReference type="ChEBI" id="CHEBI:17154"/>
        <dbReference type="ChEBI" id="CHEBI:29965"/>
        <dbReference type="ChEBI" id="CHEBI:57540"/>
        <dbReference type="ChEBI" id="CHEBI:142554"/>
        <dbReference type="EC" id="2.4.2.31"/>
    </reaction>
</comment>